<evidence type="ECO:0000313" key="4">
    <source>
        <dbReference type="EMBL" id="OGL99127.1"/>
    </source>
</evidence>
<comment type="subcellular location">
    <subcellularLocation>
        <location evidence="3">Cytoplasm</location>
    </subcellularLocation>
</comment>
<dbReference type="Proteomes" id="UP000177331">
    <property type="component" value="Unassembled WGS sequence"/>
</dbReference>
<dbReference type="InterPro" id="IPR027417">
    <property type="entry name" value="P-loop_NTPase"/>
</dbReference>
<dbReference type="SUPFAM" id="SSF52540">
    <property type="entry name" value="P-loop containing nucleoside triphosphate hydrolases"/>
    <property type="match status" value="1"/>
</dbReference>
<proteinExistence type="inferred from homology"/>
<dbReference type="Gene3D" id="3.40.50.300">
    <property type="entry name" value="P-loop containing nucleotide triphosphate hydrolases"/>
    <property type="match status" value="1"/>
</dbReference>
<keyword evidence="1 3" id="KW-0547">Nucleotide-binding</keyword>
<accession>A0A1F7WA90</accession>
<keyword evidence="3" id="KW-0963">Cytoplasm</keyword>
<comment type="function">
    <text evidence="3">Catalyzes the phosphorylation of the 3'-hydroxyl group of dephosphocoenzyme A to form coenzyme A.</text>
</comment>
<dbReference type="CDD" id="cd02022">
    <property type="entry name" value="DPCK"/>
    <property type="match status" value="1"/>
</dbReference>
<dbReference type="UniPathway" id="UPA00241">
    <property type="reaction ID" value="UER00356"/>
</dbReference>
<dbReference type="STRING" id="1802421.A2318_02355"/>
<organism evidence="4 5">
    <name type="scientific">Candidatus Uhrbacteria bacterium RIFOXYB2_FULL_45_11</name>
    <dbReference type="NCBI Taxonomy" id="1802421"/>
    <lineage>
        <taxon>Bacteria</taxon>
        <taxon>Candidatus Uhriibacteriota</taxon>
    </lineage>
</organism>
<keyword evidence="3" id="KW-0173">Coenzyme A biosynthesis</keyword>
<dbReference type="Pfam" id="PF01121">
    <property type="entry name" value="CoaE"/>
    <property type="match status" value="1"/>
</dbReference>
<dbReference type="GO" id="GO:0005524">
    <property type="term" value="F:ATP binding"/>
    <property type="evidence" value="ECO:0007669"/>
    <property type="project" value="UniProtKB-UniRule"/>
</dbReference>
<keyword evidence="3" id="KW-0418">Kinase</keyword>
<dbReference type="PANTHER" id="PTHR10695">
    <property type="entry name" value="DEPHOSPHO-COA KINASE-RELATED"/>
    <property type="match status" value="1"/>
</dbReference>
<comment type="similarity">
    <text evidence="3">Belongs to the CoaE family.</text>
</comment>
<gene>
    <name evidence="3" type="primary">coaE</name>
    <name evidence="4" type="ORF">A2318_02355</name>
</gene>
<evidence type="ECO:0000256" key="2">
    <source>
        <dbReference type="ARBA" id="ARBA00022840"/>
    </source>
</evidence>
<dbReference type="AlphaFoldDB" id="A0A1F7WA90"/>
<reference evidence="4 5" key="1">
    <citation type="journal article" date="2016" name="Nat. Commun.">
        <title>Thousands of microbial genomes shed light on interconnected biogeochemical processes in an aquifer system.</title>
        <authorList>
            <person name="Anantharaman K."/>
            <person name="Brown C.T."/>
            <person name="Hug L.A."/>
            <person name="Sharon I."/>
            <person name="Castelle C.J."/>
            <person name="Probst A.J."/>
            <person name="Thomas B.C."/>
            <person name="Singh A."/>
            <person name="Wilkins M.J."/>
            <person name="Karaoz U."/>
            <person name="Brodie E.L."/>
            <person name="Williams K.H."/>
            <person name="Hubbard S.S."/>
            <person name="Banfield J.F."/>
        </authorList>
    </citation>
    <scope>NUCLEOTIDE SEQUENCE [LARGE SCALE GENOMIC DNA]</scope>
</reference>
<comment type="catalytic activity">
    <reaction evidence="3">
        <text>3'-dephospho-CoA + ATP = ADP + CoA + H(+)</text>
        <dbReference type="Rhea" id="RHEA:18245"/>
        <dbReference type="ChEBI" id="CHEBI:15378"/>
        <dbReference type="ChEBI" id="CHEBI:30616"/>
        <dbReference type="ChEBI" id="CHEBI:57287"/>
        <dbReference type="ChEBI" id="CHEBI:57328"/>
        <dbReference type="ChEBI" id="CHEBI:456216"/>
        <dbReference type="EC" id="2.7.1.24"/>
    </reaction>
</comment>
<sequence length="206" mass="23493">MNPRMIGLTGNMGCGKSTVAELLAKFPDVVVYNTDLIWREMLNERFVRDYVRFLIGGHVYIDGVPQIGAISEVIFADDEKRTTLESFAALHVMAEIMFRVGKQPEKIHVIENAILFEVGAEKYFIDLREIIVVACDEEEQLRRVLAREIPGRPNLTRAQFDARVAKQWPQEKKIALATHVIDTFCSLPELERRVKDLHAQLVGEKS</sequence>
<name>A0A1F7WA90_9BACT</name>
<dbReference type="PANTHER" id="PTHR10695:SF46">
    <property type="entry name" value="BIFUNCTIONAL COENZYME A SYNTHASE-RELATED"/>
    <property type="match status" value="1"/>
</dbReference>
<evidence type="ECO:0000256" key="1">
    <source>
        <dbReference type="ARBA" id="ARBA00022741"/>
    </source>
</evidence>
<dbReference type="PROSITE" id="PS51219">
    <property type="entry name" value="DPCK"/>
    <property type="match status" value="1"/>
</dbReference>
<evidence type="ECO:0000256" key="3">
    <source>
        <dbReference type="HAMAP-Rule" id="MF_00376"/>
    </source>
</evidence>
<dbReference type="HAMAP" id="MF_00376">
    <property type="entry name" value="Dephospho_CoA_kinase"/>
    <property type="match status" value="1"/>
</dbReference>
<evidence type="ECO:0000313" key="5">
    <source>
        <dbReference type="Proteomes" id="UP000177331"/>
    </source>
</evidence>
<dbReference type="InterPro" id="IPR001977">
    <property type="entry name" value="Depp_CoAkinase"/>
</dbReference>
<feature type="binding site" evidence="3">
    <location>
        <begin position="13"/>
        <end position="18"/>
    </location>
    <ligand>
        <name>ATP</name>
        <dbReference type="ChEBI" id="CHEBI:30616"/>
    </ligand>
</feature>
<dbReference type="EMBL" id="MGFD01000014">
    <property type="protein sequence ID" value="OGL99127.1"/>
    <property type="molecule type" value="Genomic_DNA"/>
</dbReference>
<keyword evidence="3" id="KW-0808">Transferase</keyword>
<dbReference type="GO" id="GO:0015937">
    <property type="term" value="P:coenzyme A biosynthetic process"/>
    <property type="evidence" value="ECO:0007669"/>
    <property type="project" value="UniProtKB-UniRule"/>
</dbReference>
<protein>
    <recommendedName>
        <fullName evidence="3">Dephospho-CoA kinase</fullName>
        <ecNumber evidence="3">2.7.1.24</ecNumber>
    </recommendedName>
    <alternativeName>
        <fullName evidence="3">Dephosphocoenzyme A kinase</fullName>
    </alternativeName>
</protein>
<comment type="pathway">
    <text evidence="3">Cofactor biosynthesis; coenzyme A biosynthesis; CoA from (R)-pantothenate: step 5/5.</text>
</comment>
<dbReference type="GO" id="GO:0004140">
    <property type="term" value="F:dephospho-CoA kinase activity"/>
    <property type="evidence" value="ECO:0007669"/>
    <property type="project" value="UniProtKB-UniRule"/>
</dbReference>
<dbReference type="GO" id="GO:0005737">
    <property type="term" value="C:cytoplasm"/>
    <property type="evidence" value="ECO:0007669"/>
    <property type="project" value="UniProtKB-SubCell"/>
</dbReference>
<comment type="caution">
    <text evidence="4">The sequence shown here is derived from an EMBL/GenBank/DDBJ whole genome shotgun (WGS) entry which is preliminary data.</text>
</comment>
<dbReference type="EC" id="2.7.1.24" evidence="3"/>
<keyword evidence="2 3" id="KW-0067">ATP-binding</keyword>